<evidence type="ECO:0000313" key="2">
    <source>
        <dbReference type="EMBL" id="QHT10205.1"/>
    </source>
</evidence>
<sequence length="75" mass="9140">MDNTFEKRRRQGLKMKAYLKEHNISYETVEDDYEKLYKLFKRIANRELKQLRKKLKETLEMEEAAQILLSMKNGN</sequence>
<keyword evidence="1" id="KW-0175">Coiled coil</keyword>
<protein>
    <submittedName>
        <fullName evidence="2">Uncharacterized protein</fullName>
    </submittedName>
</protein>
<organism evidence="2">
    <name type="scientific">viral metagenome</name>
    <dbReference type="NCBI Taxonomy" id="1070528"/>
    <lineage>
        <taxon>unclassified sequences</taxon>
        <taxon>metagenomes</taxon>
        <taxon>organismal metagenomes</taxon>
    </lineage>
</organism>
<dbReference type="AlphaFoldDB" id="A0A6C0D3D0"/>
<evidence type="ECO:0000256" key="1">
    <source>
        <dbReference type="SAM" id="Coils"/>
    </source>
</evidence>
<reference evidence="2" key="1">
    <citation type="journal article" date="2020" name="Nature">
        <title>Giant virus diversity and host interactions through global metagenomics.</title>
        <authorList>
            <person name="Schulz F."/>
            <person name="Roux S."/>
            <person name="Paez-Espino D."/>
            <person name="Jungbluth S."/>
            <person name="Walsh D.A."/>
            <person name="Denef V.J."/>
            <person name="McMahon K.D."/>
            <person name="Konstantinidis K.T."/>
            <person name="Eloe-Fadrosh E.A."/>
            <person name="Kyrpides N.C."/>
            <person name="Woyke T."/>
        </authorList>
    </citation>
    <scope>NUCLEOTIDE SEQUENCE</scope>
    <source>
        <strain evidence="2">GVMAG-M-3300023174-104</strain>
    </source>
</reference>
<dbReference type="EMBL" id="MN739518">
    <property type="protein sequence ID" value="QHT10205.1"/>
    <property type="molecule type" value="Genomic_DNA"/>
</dbReference>
<proteinExistence type="predicted"/>
<name>A0A6C0D3D0_9ZZZZ</name>
<feature type="coiled-coil region" evidence="1">
    <location>
        <begin position="41"/>
        <end position="68"/>
    </location>
</feature>
<accession>A0A6C0D3D0</accession>